<dbReference type="EMBL" id="JAIWYP010000011">
    <property type="protein sequence ID" value="KAH3739283.1"/>
    <property type="molecule type" value="Genomic_DNA"/>
</dbReference>
<reference evidence="1" key="1">
    <citation type="journal article" date="2019" name="bioRxiv">
        <title>The Genome of the Zebra Mussel, Dreissena polymorpha: A Resource for Invasive Species Research.</title>
        <authorList>
            <person name="McCartney M.A."/>
            <person name="Auch B."/>
            <person name="Kono T."/>
            <person name="Mallez S."/>
            <person name="Zhang Y."/>
            <person name="Obille A."/>
            <person name="Becker A."/>
            <person name="Abrahante J.E."/>
            <person name="Garbe J."/>
            <person name="Badalamenti J.P."/>
            <person name="Herman A."/>
            <person name="Mangelson H."/>
            <person name="Liachko I."/>
            <person name="Sullivan S."/>
            <person name="Sone E.D."/>
            <person name="Koren S."/>
            <person name="Silverstein K.A.T."/>
            <person name="Beckman K.B."/>
            <person name="Gohl D.M."/>
        </authorList>
    </citation>
    <scope>NUCLEOTIDE SEQUENCE</scope>
    <source>
        <strain evidence="1">Duluth1</strain>
        <tissue evidence="1">Whole animal</tissue>
    </source>
</reference>
<comment type="caution">
    <text evidence="1">The sequence shown here is derived from an EMBL/GenBank/DDBJ whole genome shotgun (WGS) entry which is preliminary data.</text>
</comment>
<protein>
    <submittedName>
        <fullName evidence="1">Uncharacterized protein</fullName>
    </submittedName>
</protein>
<accession>A0A9D4I051</accession>
<gene>
    <name evidence="1" type="ORF">DPMN_045933</name>
</gene>
<dbReference type="Proteomes" id="UP000828390">
    <property type="component" value="Unassembled WGS sequence"/>
</dbReference>
<keyword evidence="2" id="KW-1185">Reference proteome</keyword>
<organism evidence="1 2">
    <name type="scientific">Dreissena polymorpha</name>
    <name type="common">Zebra mussel</name>
    <name type="synonym">Mytilus polymorpha</name>
    <dbReference type="NCBI Taxonomy" id="45954"/>
    <lineage>
        <taxon>Eukaryota</taxon>
        <taxon>Metazoa</taxon>
        <taxon>Spiralia</taxon>
        <taxon>Lophotrochozoa</taxon>
        <taxon>Mollusca</taxon>
        <taxon>Bivalvia</taxon>
        <taxon>Autobranchia</taxon>
        <taxon>Heteroconchia</taxon>
        <taxon>Euheterodonta</taxon>
        <taxon>Imparidentia</taxon>
        <taxon>Neoheterodontei</taxon>
        <taxon>Myida</taxon>
        <taxon>Dreissenoidea</taxon>
        <taxon>Dreissenidae</taxon>
        <taxon>Dreissena</taxon>
    </lineage>
</organism>
<dbReference type="AlphaFoldDB" id="A0A9D4I051"/>
<name>A0A9D4I051_DREPO</name>
<reference evidence="1" key="2">
    <citation type="submission" date="2020-11" db="EMBL/GenBank/DDBJ databases">
        <authorList>
            <person name="McCartney M.A."/>
            <person name="Auch B."/>
            <person name="Kono T."/>
            <person name="Mallez S."/>
            <person name="Becker A."/>
            <person name="Gohl D.M."/>
            <person name="Silverstein K.A.T."/>
            <person name="Koren S."/>
            <person name="Bechman K.B."/>
            <person name="Herman A."/>
            <person name="Abrahante J.E."/>
            <person name="Garbe J."/>
        </authorList>
    </citation>
    <scope>NUCLEOTIDE SEQUENCE</scope>
    <source>
        <strain evidence="1">Duluth1</strain>
        <tissue evidence="1">Whole animal</tissue>
    </source>
</reference>
<proteinExistence type="predicted"/>
<evidence type="ECO:0000313" key="2">
    <source>
        <dbReference type="Proteomes" id="UP000828390"/>
    </source>
</evidence>
<sequence length="125" mass="14093">MEDSADISNITVQDMLATEAAIDLAENESTSEGFDEEFDNIIQNIDDLQLENIDLHEDLDRDNILQNIKCEHVVTPMQLKSNPISSEIDREKLVRFVKIVSSKLILLRESLNIDPSNVVPVSAQK</sequence>
<evidence type="ECO:0000313" key="1">
    <source>
        <dbReference type="EMBL" id="KAH3739283.1"/>
    </source>
</evidence>